<keyword evidence="6" id="KW-0418">Kinase</keyword>
<dbReference type="InterPro" id="IPR000719">
    <property type="entry name" value="Prot_kinase_dom"/>
</dbReference>
<evidence type="ECO:0000313" key="12">
    <source>
        <dbReference type="EMBL" id="GAA5114656.1"/>
    </source>
</evidence>
<gene>
    <name evidence="12" type="ORF">GCM10023320_12220</name>
</gene>
<dbReference type="SMART" id="SM00240">
    <property type="entry name" value="FHA"/>
    <property type="match status" value="1"/>
</dbReference>
<dbReference type="PROSITE" id="PS00109">
    <property type="entry name" value="PROTEIN_KINASE_TYR"/>
    <property type="match status" value="1"/>
</dbReference>
<evidence type="ECO:0000256" key="8">
    <source>
        <dbReference type="PROSITE-ProRule" id="PRU10141"/>
    </source>
</evidence>
<comment type="caution">
    <text evidence="12">The sequence shown here is derived from an EMBL/GenBank/DDBJ whole genome shotgun (WGS) entry which is preliminary data.</text>
</comment>
<dbReference type="InterPro" id="IPR008266">
    <property type="entry name" value="Tyr_kinase_AS"/>
</dbReference>
<feature type="domain" description="Protein kinase" evidence="11">
    <location>
        <begin position="363"/>
        <end position="635"/>
    </location>
</feature>
<keyword evidence="13" id="KW-1185">Reference proteome</keyword>
<dbReference type="Gene3D" id="3.30.200.20">
    <property type="entry name" value="Phosphorylase Kinase, domain 1"/>
    <property type="match status" value="1"/>
</dbReference>
<keyword evidence="7 8" id="KW-0067">ATP-binding</keyword>
<dbReference type="InterPro" id="IPR000253">
    <property type="entry name" value="FHA_dom"/>
</dbReference>
<evidence type="ECO:0000256" key="6">
    <source>
        <dbReference type="ARBA" id="ARBA00022777"/>
    </source>
</evidence>
<dbReference type="PROSITE" id="PS50011">
    <property type="entry name" value="PROTEIN_KINASE_DOM"/>
    <property type="match status" value="1"/>
</dbReference>
<evidence type="ECO:0000256" key="2">
    <source>
        <dbReference type="ARBA" id="ARBA00022527"/>
    </source>
</evidence>
<dbReference type="InterPro" id="IPR017441">
    <property type="entry name" value="Protein_kinase_ATP_BS"/>
</dbReference>
<keyword evidence="5 8" id="KW-0547">Nucleotide-binding</keyword>
<evidence type="ECO:0000256" key="9">
    <source>
        <dbReference type="SAM" id="MobiDB-lite"/>
    </source>
</evidence>
<dbReference type="Gene3D" id="1.10.510.10">
    <property type="entry name" value="Transferase(Phosphotransferase) domain 1"/>
    <property type="match status" value="1"/>
</dbReference>
<keyword evidence="4" id="KW-0808">Transferase</keyword>
<evidence type="ECO:0000256" key="4">
    <source>
        <dbReference type="ARBA" id="ARBA00022679"/>
    </source>
</evidence>
<name>A0ABP9NCM7_9PSEU</name>
<dbReference type="PANTHER" id="PTHR43289:SF6">
    <property type="entry name" value="SERINE_THREONINE-PROTEIN KINASE NEKL-3"/>
    <property type="match status" value="1"/>
</dbReference>
<dbReference type="RefSeq" id="WP_345603800.1">
    <property type="nucleotide sequence ID" value="NZ_BAABJO010000004.1"/>
</dbReference>
<evidence type="ECO:0000313" key="13">
    <source>
        <dbReference type="Proteomes" id="UP001500804"/>
    </source>
</evidence>
<evidence type="ECO:0000259" key="11">
    <source>
        <dbReference type="PROSITE" id="PS50011"/>
    </source>
</evidence>
<feature type="compositionally biased region" description="Pro residues" evidence="9">
    <location>
        <begin position="293"/>
        <end position="305"/>
    </location>
</feature>
<organism evidence="12 13">
    <name type="scientific">Pseudonocardia adelaidensis</name>
    <dbReference type="NCBI Taxonomy" id="648754"/>
    <lineage>
        <taxon>Bacteria</taxon>
        <taxon>Bacillati</taxon>
        <taxon>Actinomycetota</taxon>
        <taxon>Actinomycetes</taxon>
        <taxon>Pseudonocardiales</taxon>
        <taxon>Pseudonocardiaceae</taxon>
        <taxon>Pseudonocardia</taxon>
    </lineage>
</organism>
<feature type="region of interest" description="Disordered" evidence="9">
    <location>
        <begin position="285"/>
        <end position="308"/>
    </location>
</feature>
<sequence length="638" mass="67397">MTGANSLDDLTAGALVSWQLAAEAAEQAVSDRIEPIHLLIAACRFGAAAAGAQPGGVGPEARAEADAVRRRFGSAGVDPAEYARRLARWAGRATRVFETEPRRPEMSADAHALFTRARVAVQSATPGGRTGADDLLRALLAVPATAWVRLLTDLAGPQALERLLAAAADPEPTVVAVAHVRLDVHDRPGRARQVRFTGPARWVIGRSASADLRLLDDGVAPHHCLLEIDPPDAWVRDLGSPSGTFVGAQRVERHRLTDGDRLHIGGATIGVSVVVALCPRCGEASSTGEPCPRCRPAPAPPPPRNRPSTARVLGTCPVCTEPVASPGPDLVCQACAGDPVRLAEMIDTRVQRGQQVTGVFGGYTVEGLLGRGGMGAVYAATSLHTGTRVALKLMLPHGADEQRFVREARLAETLRHRHIVHQLESGRWHGVFYIVTQLCEGGSVADLMQRTGGPLDVRRAVLITTQALAGLAYAHSVPVPVHLAGGGVVVATGLVHRDISPGNLLFKSGVVQLADFGLAKAFDTAGHSGVTPDGAVGGKARFVPRQQVTGFKQARPDVDVWSTAACLYHMLTCEYPRDFGEPQYEWAVVMGTAPVPIRERNPHVPAALAAVIDRALVDDPVIEIGDAAQLRAALLEAL</sequence>
<keyword evidence="2" id="KW-0723">Serine/threonine-protein kinase</keyword>
<evidence type="ECO:0000256" key="7">
    <source>
        <dbReference type="ARBA" id="ARBA00022840"/>
    </source>
</evidence>
<dbReference type="Pfam" id="PF00498">
    <property type="entry name" value="FHA"/>
    <property type="match status" value="1"/>
</dbReference>
<dbReference type="SUPFAM" id="SSF56112">
    <property type="entry name" value="Protein kinase-like (PK-like)"/>
    <property type="match status" value="1"/>
</dbReference>
<dbReference type="Pfam" id="PF00069">
    <property type="entry name" value="Pkinase"/>
    <property type="match status" value="1"/>
</dbReference>
<dbReference type="Proteomes" id="UP001500804">
    <property type="component" value="Unassembled WGS sequence"/>
</dbReference>
<dbReference type="InterPro" id="IPR011009">
    <property type="entry name" value="Kinase-like_dom_sf"/>
</dbReference>
<evidence type="ECO:0000259" key="10">
    <source>
        <dbReference type="PROSITE" id="PS50006"/>
    </source>
</evidence>
<dbReference type="PROSITE" id="PS50006">
    <property type="entry name" value="FHA_DOMAIN"/>
    <property type="match status" value="1"/>
</dbReference>
<dbReference type="Gene3D" id="1.10.1780.10">
    <property type="entry name" value="Clp, N-terminal domain"/>
    <property type="match status" value="1"/>
</dbReference>
<dbReference type="EMBL" id="BAABJO010000004">
    <property type="protein sequence ID" value="GAA5114656.1"/>
    <property type="molecule type" value="Genomic_DNA"/>
</dbReference>
<dbReference type="InterPro" id="IPR008984">
    <property type="entry name" value="SMAD_FHA_dom_sf"/>
</dbReference>
<dbReference type="Gene3D" id="2.60.200.20">
    <property type="match status" value="1"/>
</dbReference>
<evidence type="ECO:0000256" key="5">
    <source>
        <dbReference type="ARBA" id="ARBA00022741"/>
    </source>
</evidence>
<dbReference type="EC" id="2.7.11.1" evidence="1"/>
<reference evidence="13" key="1">
    <citation type="journal article" date="2019" name="Int. J. Syst. Evol. Microbiol.">
        <title>The Global Catalogue of Microorganisms (GCM) 10K type strain sequencing project: providing services to taxonomists for standard genome sequencing and annotation.</title>
        <authorList>
            <consortium name="The Broad Institute Genomics Platform"/>
            <consortium name="The Broad Institute Genome Sequencing Center for Infectious Disease"/>
            <person name="Wu L."/>
            <person name="Ma J."/>
        </authorList>
    </citation>
    <scope>NUCLEOTIDE SEQUENCE [LARGE SCALE GENOMIC DNA]</scope>
    <source>
        <strain evidence="13">JCM 18302</strain>
    </source>
</reference>
<evidence type="ECO:0000256" key="3">
    <source>
        <dbReference type="ARBA" id="ARBA00022553"/>
    </source>
</evidence>
<evidence type="ECO:0000256" key="1">
    <source>
        <dbReference type="ARBA" id="ARBA00012513"/>
    </source>
</evidence>
<proteinExistence type="predicted"/>
<dbReference type="CDD" id="cd14014">
    <property type="entry name" value="STKc_PknB_like"/>
    <property type="match status" value="1"/>
</dbReference>
<feature type="domain" description="FHA" evidence="10">
    <location>
        <begin position="202"/>
        <end position="251"/>
    </location>
</feature>
<keyword evidence="3" id="KW-0597">Phosphoprotein</keyword>
<accession>A0ABP9NCM7</accession>
<dbReference type="CDD" id="cd00060">
    <property type="entry name" value="FHA"/>
    <property type="match status" value="1"/>
</dbReference>
<protein>
    <recommendedName>
        <fullName evidence="1">non-specific serine/threonine protein kinase</fullName>
        <ecNumber evidence="1">2.7.11.1</ecNumber>
    </recommendedName>
</protein>
<dbReference type="InterPro" id="IPR036628">
    <property type="entry name" value="Clp_N_dom_sf"/>
</dbReference>
<dbReference type="PROSITE" id="PS00107">
    <property type="entry name" value="PROTEIN_KINASE_ATP"/>
    <property type="match status" value="1"/>
</dbReference>
<dbReference type="PANTHER" id="PTHR43289">
    <property type="entry name" value="MITOGEN-ACTIVATED PROTEIN KINASE KINASE KINASE 20-RELATED"/>
    <property type="match status" value="1"/>
</dbReference>
<dbReference type="SUPFAM" id="SSF49879">
    <property type="entry name" value="SMAD/FHA domain"/>
    <property type="match status" value="1"/>
</dbReference>
<feature type="binding site" evidence="8">
    <location>
        <position position="392"/>
    </location>
    <ligand>
        <name>ATP</name>
        <dbReference type="ChEBI" id="CHEBI:30616"/>
    </ligand>
</feature>